<name>A0A1B2EPJ0_9HYPH</name>
<protein>
    <recommendedName>
        <fullName evidence="2">Response regulatory domain-containing protein</fullName>
    </recommendedName>
</protein>
<reference evidence="3" key="1">
    <citation type="submission" date="2016-07" db="EMBL/GenBank/DDBJ databases">
        <title>Microvirga ossetica sp. nov. a new species of rhizobia isolated from root nodules of the legume species Vicia alpestris Steven originated from North Ossetia region in the Caucasus.</title>
        <authorList>
            <person name="Safronova V.I."/>
            <person name="Kuznetsova I.G."/>
            <person name="Sazanova A.L."/>
            <person name="Belimov A."/>
            <person name="Andronov E."/>
            <person name="Osledkin Y.S."/>
            <person name="Onishchuk O.P."/>
            <person name="Kurchak O.N."/>
            <person name="Shaposhnikov A.I."/>
            <person name="Willems A."/>
            <person name="Tikhonovich I.A."/>
        </authorList>
    </citation>
    <scope>NUCLEOTIDE SEQUENCE [LARGE SCALE GENOMIC DNA]</scope>
    <source>
        <strain evidence="3">V5/3M</strain>
    </source>
</reference>
<evidence type="ECO:0000313" key="3">
    <source>
        <dbReference type="EMBL" id="ANY81897.1"/>
    </source>
</evidence>
<gene>
    <name evidence="3" type="ORF">BB934_17705</name>
</gene>
<dbReference type="PROSITE" id="PS50110">
    <property type="entry name" value="RESPONSE_REGULATORY"/>
    <property type="match status" value="1"/>
</dbReference>
<dbReference type="AlphaFoldDB" id="A0A1B2EPJ0"/>
<sequence>MILEDDPMIALDLQAILEAEGHEVPDALSSLSEAYRHLDDGFDCALLDIDVVGGKSFGVAEALIERQIPFVFVSASKRSDLPRPLQQAAFIAKPYDEQALLDSVGDIAGNRLLC</sequence>
<feature type="modified residue" description="4-aspartylphosphate" evidence="1">
    <location>
        <position position="48"/>
    </location>
</feature>
<dbReference type="GO" id="GO:0000160">
    <property type="term" value="P:phosphorelay signal transduction system"/>
    <property type="evidence" value="ECO:0007669"/>
    <property type="project" value="InterPro"/>
</dbReference>
<dbReference type="InterPro" id="IPR011006">
    <property type="entry name" value="CheY-like_superfamily"/>
</dbReference>
<feature type="domain" description="Response regulatory" evidence="2">
    <location>
        <begin position="1"/>
        <end position="108"/>
    </location>
</feature>
<evidence type="ECO:0000259" key="2">
    <source>
        <dbReference type="PROSITE" id="PS50110"/>
    </source>
</evidence>
<dbReference type="InterPro" id="IPR001789">
    <property type="entry name" value="Sig_transdc_resp-reg_receiver"/>
</dbReference>
<accession>A0A1B2EPJ0</accession>
<dbReference type="KEGG" id="moc:BB934_17705"/>
<dbReference type="SMART" id="SM00448">
    <property type="entry name" value="REC"/>
    <property type="match status" value="1"/>
</dbReference>
<proteinExistence type="predicted"/>
<dbReference type="Gene3D" id="3.40.50.2300">
    <property type="match status" value="1"/>
</dbReference>
<dbReference type="EMBL" id="CP016616">
    <property type="protein sequence ID" value="ANY81897.1"/>
    <property type="molecule type" value="Genomic_DNA"/>
</dbReference>
<keyword evidence="1" id="KW-0597">Phosphoprotein</keyword>
<dbReference type="SUPFAM" id="SSF52172">
    <property type="entry name" value="CheY-like"/>
    <property type="match status" value="1"/>
</dbReference>
<organism evidence="3">
    <name type="scientific">Microvirga ossetica</name>
    <dbReference type="NCBI Taxonomy" id="1882682"/>
    <lineage>
        <taxon>Bacteria</taxon>
        <taxon>Pseudomonadati</taxon>
        <taxon>Pseudomonadota</taxon>
        <taxon>Alphaproteobacteria</taxon>
        <taxon>Hyphomicrobiales</taxon>
        <taxon>Methylobacteriaceae</taxon>
        <taxon>Microvirga</taxon>
    </lineage>
</organism>
<evidence type="ECO:0000256" key="1">
    <source>
        <dbReference type="PROSITE-ProRule" id="PRU00169"/>
    </source>
</evidence>